<dbReference type="Proteomes" id="UP000503278">
    <property type="component" value="Chromosome"/>
</dbReference>
<proteinExistence type="predicted"/>
<protein>
    <submittedName>
        <fullName evidence="1">Uncharacterized protein</fullName>
    </submittedName>
</protein>
<dbReference type="AlphaFoldDB" id="A0A7L5EA08"/>
<accession>A0A7L5EA08</accession>
<evidence type="ECO:0000313" key="1">
    <source>
        <dbReference type="EMBL" id="QJD97733.1"/>
    </source>
</evidence>
<dbReference type="EMBL" id="CP051682">
    <property type="protein sequence ID" value="QJD97733.1"/>
    <property type="molecule type" value="Genomic_DNA"/>
</dbReference>
<keyword evidence="2" id="KW-1185">Reference proteome</keyword>
<name>A0A7L5EA08_9SPHI</name>
<sequence length="69" mass="7959">MVRTVITPNKQIISFEIPQSYVGKEIEVIAFTKDEGINTDQSAKKKVSFTALSFDTRNYKFNRDEANER</sequence>
<dbReference type="RefSeq" id="WP_169610167.1">
    <property type="nucleotide sequence ID" value="NZ_CP051682.1"/>
</dbReference>
<reference evidence="1 2" key="1">
    <citation type="submission" date="2020-04" db="EMBL/GenBank/DDBJ databases">
        <title>Genome sequencing of novel species.</title>
        <authorList>
            <person name="Heo J."/>
            <person name="Kim S.-J."/>
            <person name="Kim J.-S."/>
            <person name="Hong S.-B."/>
            <person name="Kwon S.-W."/>
        </authorList>
    </citation>
    <scope>NUCLEOTIDE SEQUENCE [LARGE SCALE GENOMIC DNA]</scope>
    <source>
        <strain evidence="1 2">F39-2</strain>
    </source>
</reference>
<dbReference type="KEGG" id="mrob:HH214_18555"/>
<evidence type="ECO:0000313" key="2">
    <source>
        <dbReference type="Proteomes" id="UP000503278"/>
    </source>
</evidence>
<gene>
    <name evidence="1" type="ORF">HH214_18555</name>
</gene>
<organism evidence="1 2">
    <name type="scientific">Mucilaginibacter robiniae</name>
    <dbReference type="NCBI Taxonomy" id="2728022"/>
    <lineage>
        <taxon>Bacteria</taxon>
        <taxon>Pseudomonadati</taxon>
        <taxon>Bacteroidota</taxon>
        <taxon>Sphingobacteriia</taxon>
        <taxon>Sphingobacteriales</taxon>
        <taxon>Sphingobacteriaceae</taxon>
        <taxon>Mucilaginibacter</taxon>
    </lineage>
</organism>